<keyword evidence="1" id="KW-0808">Transferase</keyword>
<gene>
    <name evidence="4" type="ORF">GBAR_LOCUS30636</name>
</gene>
<dbReference type="Pfam" id="PF13579">
    <property type="entry name" value="Glyco_trans_4_4"/>
    <property type="match status" value="1"/>
</dbReference>
<evidence type="ECO:0000256" key="1">
    <source>
        <dbReference type="ARBA" id="ARBA00022676"/>
    </source>
</evidence>
<dbReference type="AlphaFoldDB" id="A0AA35U069"/>
<dbReference type="PANTHER" id="PTHR45947:SF3">
    <property type="entry name" value="SULFOQUINOVOSYL TRANSFERASE SQD2"/>
    <property type="match status" value="1"/>
</dbReference>
<comment type="caution">
    <text evidence="4">The sequence shown here is derived from an EMBL/GenBank/DDBJ whole genome shotgun (WGS) entry which is preliminary data.</text>
</comment>
<organism evidence="4 5">
    <name type="scientific">Geodia barretti</name>
    <name type="common">Barrett's horny sponge</name>
    <dbReference type="NCBI Taxonomy" id="519541"/>
    <lineage>
        <taxon>Eukaryota</taxon>
        <taxon>Metazoa</taxon>
        <taxon>Porifera</taxon>
        <taxon>Demospongiae</taxon>
        <taxon>Heteroscleromorpha</taxon>
        <taxon>Tetractinellida</taxon>
        <taxon>Astrophorina</taxon>
        <taxon>Geodiidae</taxon>
        <taxon>Geodia</taxon>
    </lineage>
</organism>
<dbReference type="Pfam" id="PF00534">
    <property type="entry name" value="Glycos_transf_1"/>
    <property type="match status" value="1"/>
</dbReference>
<accession>A0AA35U069</accession>
<sequence>MCRSLALLSYHGCPVARLGEKDTGGMNVYVLQLAREYARRGNRVDVFTRYHDPTDPKIVEIEEGARVIHLEAGPLDVSKNDLFSYIPSFLDGLYRFQRDEETSYDLIHSHYWLSGMVGASLSREWDAPHIATFHTLAKTKLRARPGEQESQLRQDIEGHVMSVADGIVVSTDEERQDLIRHYEAPARNIHVIPAGVNLDTFQPVDQADARAELGIKEKRVILYVGRIEPLKGIDILLRAVPMLEYGEDLRVMVVGGNPSNDAELDRLKSLTAELGISDSVTFTGSLPQNVLPTYYSAADVFVLPSHSESFGLAPLEAMACGTPVVVSRVGGMKTFVNSGENGYLVPWRCPESFAQRLDVLLANPELRDAMGQAARAKALSMGWGSVAERMLDYYSTHIEDSWAVLAGD</sequence>
<evidence type="ECO:0000313" key="5">
    <source>
        <dbReference type="Proteomes" id="UP001174909"/>
    </source>
</evidence>
<feature type="domain" description="Glycosyl transferase family 1" evidence="2">
    <location>
        <begin position="206"/>
        <end position="376"/>
    </location>
</feature>
<dbReference type="InterPro" id="IPR028098">
    <property type="entry name" value="Glyco_trans_4-like_N"/>
</dbReference>
<feature type="domain" description="Glycosyltransferase subfamily 4-like N-terminal" evidence="3">
    <location>
        <begin position="24"/>
        <end position="195"/>
    </location>
</feature>
<keyword evidence="5" id="KW-1185">Reference proteome</keyword>
<dbReference type="GO" id="GO:0016757">
    <property type="term" value="F:glycosyltransferase activity"/>
    <property type="evidence" value="ECO:0007669"/>
    <property type="project" value="UniProtKB-KW"/>
</dbReference>
<reference evidence="4" key="1">
    <citation type="submission" date="2023-03" db="EMBL/GenBank/DDBJ databases">
        <authorList>
            <person name="Steffen K."/>
            <person name="Cardenas P."/>
        </authorList>
    </citation>
    <scope>NUCLEOTIDE SEQUENCE</scope>
</reference>
<keyword evidence="1" id="KW-0328">Glycosyltransferase</keyword>
<evidence type="ECO:0000259" key="2">
    <source>
        <dbReference type="Pfam" id="PF00534"/>
    </source>
</evidence>
<evidence type="ECO:0000313" key="4">
    <source>
        <dbReference type="EMBL" id="CAI8056226.1"/>
    </source>
</evidence>
<proteinExistence type="predicted"/>
<dbReference type="PANTHER" id="PTHR45947">
    <property type="entry name" value="SULFOQUINOVOSYL TRANSFERASE SQD2"/>
    <property type="match status" value="1"/>
</dbReference>
<dbReference type="SUPFAM" id="SSF53756">
    <property type="entry name" value="UDP-Glycosyltransferase/glycogen phosphorylase"/>
    <property type="match status" value="1"/>
</dbReference>
<dbReference type="EMBL" id="CASHTH010004338">
    <property type="protein sequence ID" value="CAI8056226.1"/>
    <property type="molecule type" value="Genomic_DNA"/>
</dbReference>
<dbReference type="InterPro" id="IPR001296">
    <property type="entry name" value="Glyco_trans_1"/>
</dbReference>
<dbReference type="Proteomes" id="UP001174909">
    <property type="component" value="Unassembled WGS sequence"/>
</dbReference>
<name>A0AA35U069_GEOBA</name>
<evidence type="ECO:0000259" key="3">
    <source>
        <dbReference type="Pfam" id="PF13579"/>
    </source>
</evidence>
<protein>
    <submittedName>
        <fullName evidence="4">D-inositol 3-phosphate glycosyltransferase</fullName>
    </submittedName>
</protein>
<dbReference type="InterPro" id="IPR050194">
    <property type="entry name" value="Glycosyltransferase_grp1"/>
</dbReference>
<dbReference type="Gene3D" id="3.40.50.2000">
    <property type="entry name" value="Glycogen Phosphorylase B"/>
    <property type="match status" value="2"/>
</dbReference>